<dbReference type="EMBL" id="MJGC01000044">
    <property type="protein sequence ID" value="OEJ75837.1"/>
    <property type="molecule type" value="Genomic_DNA"/>
</dbReference>
<accession>A0A1E5QMM6</accession>
<sequence>MPESNLNVCPVCKVKILPGGMAGDKVLFSVGPPGTRATLWARVCQFTQKAGCINQDKSLVGEIKTTDYYQPEL</sequence>
<reference evidence="1" key="1">
    <citation type="submission" date="2016-09" db="EMBL/GenBank/DDBJ databases">
        <title>Draft genome of thermotolerant cyanobacterium Desertifilum sp. strain IPPAS B-1220.</title>
        <authorList>
            <person name="Sinetova M.A."/>
            <person name="Bolakhan K."/>
            <person name="Zayadan B.K."/>
            <person name="Mironov K.S."/>
            <person name="Ustinova V."/>
            <person name="Kupriyanova E.V."/>
            <person name="Sidorov R.A."/>
            <person name="Skrypnik A.N."/>
            <person name="Gogoleva N.E."/>
            <person name="Gogolev Y.V."/>
            <person name="Los D.A."/>
        </authorList>
    </citation>
    <scope>NUCLEOTIDE SEQUENCE [LARGE SCALE GENOMIC DNA]</scope>
    <source>
        <strain evidence="1">IPPAS B-1220</strain>
    </source>
</reference>
<dbReference type="AlphaFoldDB" id="A0A1E5QMM6"/>
<dbReference type="RefSeq" id="WP_069966629.1">
    <property type="nucleotide sequence ID" value="NZ_CM124774.1"/>
</dbReference>
<gene>
    <name evidence="1" type="ORF">BH720_07680</name>
</gene>
<dbReference type="STRING" id="1781255.BH720_07680"/>
<proteinExistence type="predicted"/>
<name>A0A1E5QMM6_9CYAN</name>
<protein>
    <submittedName>
        <fullName evidence="1">Uncharacterized protein</fullName>
    </submittedName>
</protein>
<comment type="caution">
    <text evidence="1">The sequence shown here is derived from an EMBL/GenBank/DDBJ whole genome shotgun (WGS) entry which is preliminary data.</text>
</comment>
<evidence type="ECO:0000313" key="1">
    <source>
        <dbReference type="EMBL" id="OEJ75837.1"/>
    </source>
</evidence>
<organism evidence="1">
    <name type="scientific">Desertifilum tharense IPPAS B-1220</name>
    <dbReference type="NCBI Taxonomy" id="1781255"/>
    <lineage>
        <taxon>Bacteria</taxon>
        <taxon>Bacillati</taxon>
        <taxon>Cyanobacteriota</taxon>
        <taxon>Cyanophyceae</taxon>
        <taxon>Desertifilales</taxon>
        <taxon>Desertifilaceae</taxon>
        <taxon>Desertifilum</taxon>
    </lineage>
</organism>
<dbReference type="OrthoDB" id="532785at2"/>